<dbReference type="AlphaFoldDB" id="A0A0L6JSC2"/>
<keyword evidence="1" id="KW-1133">Transmembrane helix</keyword>
<proteinExistence type="predicted"/>
<gene>
    <name evidence="2" type="ORF">Bccel_3990</name>
</gene>
<evidence type="ECO:0000256" key="1">
    <source>
        <dbReference type="SAM" id="Phobius"/>
    </source>
</evidence>
<protein>
    <recommendedName>
        <fullName evidence="4">DUF948 domain-containing protein</fullName>
    </recommendedName>
</protein>
<comment type="caution">
    <text evidence="2">The sequence shown here is derived from an EMBL/GenBank/DDBJ whole genome shotgun (WGS) entry which is preliminary data.</text>
</comment>
<keyword evidence="3" id="KW-1185">Reference proteome</keyword>
<evidence type="ECO:0000313" key="3">
    <source>
        <dbReference type="Proteomes" id="UP000036923"/>
    </source>
</evidence>
<dbReference type="EMBL" id="LGTC01000001">
    <property type="protein sequence ID" value="KNY28716.1"/>
    <property type="molecule type" value="Genomic_DNA"/>
</dbReference>
<sequence length="127" mass="13871">MDGYISISNLALLLITAAVVVSAVFLIGFLKNLTDCLKVLKSILTDNKSNIDESLKNMPAITKNISEVSETANREIKAIESAICSVGTAAEETSAAIMKIKKDFGEVFNLVRAIRFIKRLLKSLPRK</sequence>
<dbReference type="STRING" id="398512.Bccel_3990"/>
<dbReference type="Proteomes" id="UP000036923">
    <property type="component" value="Unassembled WGS sequence"/>
</dbReference>
<keyword evidence="1" id="KW-0812">Transmembrane</keyword>
<name>A0A0L6JSC2_9FIRM</name>
<dbReference type="OrthoDB" id="1697277at2"/>
<organism evidence="2 3">
    <name type="scientific">Pseudobacteroides cellulosolvens ATCC 35603 = DSM 2933</name>
    <dbReference type="NCBI Taxonomy" id="398512"/>
    <lineage>
        <taxon>Bacteria</taxon>
        <taxon>Bacillati</taxon>
        <taxon>Bacillota</taxon>
        <taxon>Clostridia</taxon>
        <taxon>Eubacteriales</taxon>
        <taxon>Oscillospiraceae</taxon>
        <taxon>Pseudobacteroides</taxon>
    </lineage>
</organism>
<feature type="transmembrane region" description="Helical" evidence="1">
    <location>
        <begin position="6"/>
        <end position="30"/>
    </location>
</feature>
<reference evidence="3" key="1">
    <citation type="submission" date="2015-07" db="EMBL/GenBank/DDBJ databases">
        <title>Near-Complete Genome Sequence of the Cellulolytic Bacterium Bacteroides (Pseudobacteroides) cellulosolvens ATCC 35603.</title>
        <authorList>
            <person name="Dassa B."/>
            <person name="Utturkar S.M."/>
            <person name="Klingeman D.M."/>
            <person name="Hurt R.A."/>
            <person name="Keller M."/>
            <person name="Xu J."/>
            <person name="Reddy Y.H.K."/>
            <person name="Borovok I."/>
            <person name="Grinberg I.R."/>
            <person name="Lamed R."/>
            <person name="Zhivin O."/>
            <person name="Bayer E.A."/>
            <person name="Brown S.D."/>
        </authorList>
    </citation>
    <scope>NUCLEOTIDE SEQUENCE [LARGE SCALE GENOMIC DNA]</scope>
    <source>
        <strain evidence="3">DSM 2933</strain>
    </source>
</reference>
<keyword evidence="1" id="KW-0472">Membrane</keyword>
<evidence type="ECO:0008006" key="4">
    <source>
        <dbReference type="Google" id="ProtNLM"/>
    </source>
</evidence>
<dbReference type="RefSeq" id="WP_036936413.1">
    <property type="nucleotide sequence ID" value="NZ_JQKC01000002.1"/>
</dbReference>
<evidence type="ECO:0000313" key="2">
    <source>
        <dbReference type="EMBL" id="KNY28716.1"/>
    </source>
</evidence>
<accession>A0A0L6JSC2</accession>